<dbReference type="InterPro" id="IPR028082">
    <property type="entry name" value="Peripla_BP_I"/>
</dbReference>
<dbReference type="Gene3D" id="3.40.50.2300">
    <property type="match status" value="2"/>
</dbReference>
<keyword evidence="2" id="KW-1185">Reference proteome</keyword>
<evidence type="ECO:0000313" key="1">
    <source>
        <dbReference type="EMBL" id="MBM6754096.1"/>
    </source>
</evidence>
<dbReference type="EMBL" id="JACJJQ010000018">
    <property type="protein sequence ID" value="MBM6754096.1"/>
    <property type="molecule type" value="Genomic_DNA"/>
</dbReference>
<dbReference type="PANTHER" id="PTHR35271">
    <property type="entry name" value="ABC TRANSPORTER, SUBSTRATE-BINDING LIPOPROTEIN-RELATED"/>
    <property type="match status" value="1"/>
</dbReference>
<dbReference type="InterPro" id="IPR007487">
    <property type="entry name" value="ABC_transpt-TYRBP-like"/>
</dbReference>
<protein>
    <submittedName>
        <fullName evidence="1">ABC transporter substrate-binding protein</fullName>
    </submittedName>
</protein>
<gene>
    <name evidence="1" type="ORF">H5993_04885</name>
</gene>
<accession>A0ABS2ENZ2</accession>
<reference evidence="1 2" key="1">
    <citation type="journal article" date="2021" name="Sci. Rep.">
        <title>The distribution of antibiotic resistance genes in chicken gut microbiota commensals.</title>
        <authorList>
            <person name="Juricova H."/>
            <person name="Matiasovicova J."/>
            <person name="Kubasova T."/>
            <person name="Cejkova D."/>
            <person name="Rychlik I."/>
        </authorList>
    </citation>
    <scope>NUCLEOTIDE SEQUENCE [LARGE SCALE GENOMIC DNA]</scope>
    <source>
        <strain evidence="1 2">An810</strain>
    </source>
</reference>
<dbReference type="SUPFAM" id="SSF53822">
    <property type="entry name" value="Periplasmic binding protein-like I"/>
    <property type="match status" value="1"/>
</dbReference>
<dbReference type="Proteomes" id="UP000776629">
    <property type="component" value="Unassembled WGS sequence"/>
</dbReference>
<sequence length="332" mass="35843">MKRMYSLIAILVVFLGVAFFTNNGGNGLGLHQKPKVGVLTLMHHPALDQIYKGFRDELAKEGYHDGKNVTIEYQNANGDQSNLKTMANKLVNDHSTILFGITTPASQALANTTSKTPIVLGAVTDPQGAGLVKNNRHPGGNITGISGQAPVKEQLQLVKAFMPHAKTFGIIYTSSDPSAASEHEIFVKQAKKMGMNLKSYSISNSNDLNQVSQTMLNEVDAVIVPTDNTIAGAMQTLVKNADAVNKPVFPAVDTMVKQGGVATYSINQYKMGQEGAKVTAAILRGDKKPATTPIEYIRHGEPILNLKQAQKLGLTIPKDFQQKAEKYGEVIK</sequence>
<dbReference type="InterPro" id="IPR047776">
    <property type="entry name" value="ABC_SBP_TrpX-like"/>
</dbReference>
<name>A0ABS2ENZ2_9LACO</name>
<dbReference type="NCBIfam" id="NF041285">
    <property type="entry name" value="ABC_SBP_TrpX"/>
    <property type="match status" value="1"/>
</dbReference>
<dbReference type="RefSeq" id="WP_204776462.1">
    <property type="nucleotide sequence ID" value="NZ_JACJJQ010000018.1"/>
</dbReference>
<dbReference type="CDD" id="cd06325">
    <property type="entry name" value="PBP1_ABC_unchar_transporter"/>
    <property type="match status" value="1"/>
</dbReference>
<proteinExistence type="predicted"/>
<evidence type="ECO:0000313" key="2">
    <source>
        <dbReference type="Proteomes" id="UP000776629"/>
    </source>
</evidence>
<dbReference type="Pfam" id="PF04392">
    <property type="entry name" value="ABC_sub_bind"/>
    <property type="match status" value="1"/>
</dbReference>
<organism evidence="1 2">
    <name type="scientific">Limosilactobacillus alvi</name>
    <dbReference type="NCBI Taxonomy" id="990412"/>
    <lineage>
        <taxon>Bacteria</taxon>
        <taxon>Bacillati</taxon>
        <taxon>Bacillota</taxon>
        <taxon>Bacilli</taxon>
        <taxon>Lactobacillales</taxon>
        <taxon>Lactobacillaceae</taxon>
        <taxon>Limosilactobacillus</taxon>
    </lineage>
</organism>
<dbReference type="PANTHER" id="PTHR35271:SF1">
    <property type="entry name" value="ABC TRANSPORTER, SUBSTRATE-BINDING LIPOPROTEIN"/>
    <property type="match status" value="1"/>
</dbReference>
<comment type="caution">
    <text evidence="1">The sequence shown here is derived from an EMBL/GenBank/DDBJ whole genome shotgun (WGS) entry which is preliminary data.</text>
</comment>